<dbReference type="AlphaFoldDB" id="J9CXE0"/>
<gene>
    <name evidence="1" type="ORF">EVA_06963</name>
</gene>
<sequence>MRSVSSSRLILGRIWVNQLMALYRQKVIGEIIKRESRHNDLLSQGLTYFFTQTSSHPNGLRPRGGMLLSS</sequence>
<evidence type="ECO:0000313" key="1">
    <source>
        <dbReference type="EMBL" id="EJX04931.1"/>
    </source>
</evidence>
<comment type="caution">
    <text evidence="1">The sequence shown here is derived from an EMBL/GenBank/DDBJ whole genome shotgun (WGS) entry which is preliminary data.</text>
</comment>
<name>J9CXE0_9ZZZZ</name>
<proteinExistence type="predicted"/>
<reference evidence="1" key="1">
    <citation type="journal article" date="2012" name="PLoS ONE">
        <title>Gene sets for utilization of primary and secondary nutrition supplies in the distal gut of endangered iberian lynx.</title>
        <authorList>
            <person name="Alcaide M."/>
            <person name="Messina E."/>
            <person name="Richter M."/>
            <person name="Bargiela R."/>
            <person name="Peplies J."/>
            <person name="Huws S.A."/>
            <person name="Newbold C.J."/>
            <person name="Golyshin P.N."/>
            <person name="Simon M.A."/>
            <person name="Lopez G."/>
            <person name="Yakimov M.M."/>
            <person name="Ferrer M."/>
        </authorList>
    </citation>
    <scope>NUCLEOTIDE SEQUENCE</scope>
</reference>
<accession>J9CXE0</accession>
<dbReference type="EMBL" id="AMCI01001640">
    <property type="protein sequence ID" value="EJX04931.1"/>
    <property type="molecule type" value="Genomic_DNA"/>
</dbReference>
<protein>
    <submittedName>
        <fullName evidence="1">Uncharacterized protein</fullName>
    </submittedName>
</protein>
<organism evidence="1">
    <name type="scientific">gut metagenome</name>
    <dbReference type="NCBI Taxonomy" id="749906"/>
    <lineage>
        <taxon>unclassified sequences</taxon>
        <taxon>metagenomes</taxon>
        <taxon>organismal metagenomes</taxon>
    </lineage>
</organism>